<keyword evidence="3" id="KW-0732">Signal</keyword>
<feature type="signal peptide" evidence="3">
    <location>
        <begin position="1"/>
        <end position="25"/>
    </location>
</feature>
<keyword evidence="1 2" id="KW-1015">Disulfide bond</keyword>
<dbReference type="Gene3D" id="2.10.220.10">
    <property type="entry name" value="Hormone Receptor, Insulin-like Growth Factor Receptor 1, Chain A, domain 2"/>
    <property type="match status" value="1"/>
</dbReference>
<dbReference type="Pfam" id="PF00530">
    <property type="entry name" value="SRCR"/>
    <property type="match status" value="1"/>
</dbReference>
<dbReference type="PANTHER" id="PTHR48071">
    <property type="entry name" value="SRCR DOMAIN-CONTAINING PROTEIN"/>
    <property type="match status" value="1"/>
</dbReference>
<organism evidence="5 6">
    <name type="scientific">Patiria miniata</name>
    <name type="common">Bat star</name>
    <name type="synonym">Asterina miniata</name>
    <dbReference type="NCBI Taxonomy" id="46514"/>
    <lineage>
        <taxon>Eukaryota</taxon>
        <taxon>Metazoa</taxon>
        <taxon>Echinodermata</taxon>
        <taxon>Eleutherozoa</taxon>
        <taxon>Asterozoa</taxon>
        <taxon>Asteroidea</taxon>
        <taxon>Valvatacea</taxon>
        <taxon>Valvatida</taxon>
        <taxon>Asterinidae</taxon>
        <taxon>Patiria</taxon>
    </lineage>
</organism>
<dbReference type="AlphaFoldDB" id="A0A914BU00"/>
<dbReference type="InterPro" id="IPR006212">
    <property type="entry name" value="Furin_repeat"/>
</dbReference>
<proteinExistence type="predicted"/>
<name>A0A914BU00_PATMI</name>
<dbReference type="InterPro" id="IPR009030">
    <property type="entry name" value="Growth_fac_rcpt_cys_sf"/>
</dbReference>
<dbReference type="OrthoDB" id="536948at2759"/>
<reference evidence="5" key="1">
    <citation type="submission" date="2022-11" db="UniProtKB">
        <authorList>
            <consortium name="EnsemblMetazoa"/>
        </authorList>
    </citation>
    <scope>IDENTIFICATION</scope>
</reference>
<dbReference type="CDD" id="cd00064">
    <property type="entry name" value="FU"/>
    <property type="match status" value="1"/>
</dbReference>
<keyword evidence="6" id="KW-1185">Reference proteome</keyword>
<dbReference type="PRINTS" id="PR00258">
    <property type="entry name" value="SPERACTRCPTR"/>
</dbReference>
<dbReference type="GO" id="GO:0005886">
    <property type="term" value="C:plasma membrane"/>
    <property type="evidence" value="ECO:0007669"/>
    <property type="project" value="TreeGrafter"/>
</dbReference>
<feature type="domain" description="SRCR" evidence="4">
    <location>
        <begin position="114"/>
        <end position="217"/>
    </location>
</feature>
<dbReference type="GO" id="GO:0004252">
    <property type="term" value="F:serine-type endopeptidase activity"/>
    <property type="evidence" value="ECO:0007669"/>
    <property type="project" value="TreeGrafter"/>
</dbReference>
<comment type="caution">
    <text evidence="2">Lacks conserved residue(s) required for the propagation of feature annotation.</text>
</comment>
<evidence type="ECO:0000256" key="3">
    <source>
        <dbReference type="SAM" id="SignalP"/>
    </source>
</evidence>
<dbReference type="SUPFAM" id="SSF56487">
    <property type="entry name" value="SRCR-like"/>
    <property type="match status" value="1"/>
</dbReference>
<evidence type="ECO:0000256" key="1">
    <source>
        <dbReference type="ARBA" id="ARBA00023157"/>
    </source>
</evidence>
<dbReference type="Proteomes" id="UP000887568">
    <property type="component" value="Unplaced"/>
</dbReference>
<dbReference type="PROSITE" id="PS50287">
    <property type="entry name" value="SRCR_2"/>
    <property type="match status" value="1"/>
</dbReference>
<protein>
    <recommendedName>
        <fullName evidence="4">SRCR domain-containing protein</fullName>
    </recommendedName>
</protein>
<dbReference type="GeneID" id="119746430"/>
<feature type="disulfide bond" evidence="2">
    <location>
        <begin position="186"/>
        <end position="196"/>
    </location>
</feature>
<dbReference type="InterPro" id="IPR036772">
    <property type="entry name" value="SRCR-like_dom_sf"/>
</dbReference>
<dbReference type="EnsemblMetazoa" id="XM_038223383.1">
    <property type="protein sequence ID" value="XP_038079311.1"/>
    <property type="gene ID" value="LOC119746430"/>
</dbReference>
<sequence>MGHLLDRLGLLQVLILIIFTTLTKADDVQSQCIAGTYMKSSYPDAGHRCVADCGPGQYGDDSTRSCQLCSSPCLTCAGTADNCTSCSEPQFLLGNRCVMDCGNMYSRGPARSRLRLRGGTNAFEGRVEILHEGVWGSICNDKWDIQDAQVVCGELQLGSAVDALSVSDDFESASPRMPIHLDDLECSGTESKLEFCPHLEWGRHNCAHDEDAAVRCSGPDVSRLCVASCGMGTTACPVQIAVSYAPRNAGPAPTGQTTVSLARPRDSCSTTGAC</sequence>
<dbReference type="GO" id="GO:0031638">
    <property type="term" value="P:zymogen activation"/>
    <property type="evidence" value="ECO:0007669"/>
    <property type="project" value="TreeGrafter"/>
</dbReference>
<evidence type="ECO:0000259" key="4">
    <source>
        <dbReference type="PROSITE" id="PS50287"/>
    </source>
</evidence>
<accession>A0A914BU00</accession>
<dbReference type="SUPFAM" id="SSF57184">
    <property type="entry name" value="Growth factor receptor domain"/>
    <property type="match status" value="1"/>
</dbReference>
<dbReference type="SMART" id="SM00261">
    <property type="entry name" value="FU"/>
    <property type="match status" value="1"/>
</dbReference>
<evidence type="ECO:0000313" key="6">
    <source>
        <dbReference type="Proteomes" id="UP000887568"/>
    </source>
</evidence>
<evidence type="ECO:0000256" key="2">
    <source>
        <dbReference type="PROSITE-ProRule" id="PRU00196"/>
    </source>
</evidence>
<dbReference type="FunFam" id="3.10.250.10:FF:000026">
    <property type="entry name" value="Tequila, isoform D"/>
    <property type="match status" value="1"/>
</dbReference>
<dbReference type="InterPro" id="IPR001190">
    <property type="entry name" value="SRCR"/>
</dbReference>
<evidence type="ECO:0000313" key="5">
    <source>
        <dbReference type="EnsemblMetazoa" id="XP_038079311.1"/>
    </source>
</evidence>
<dbReference type="RefSeq" id="XP_038079311.1">
    <property type="nucleotide sequence ID" value="XM_038223383.1"/>
</dbReference>
<dbReference type="SMART" id="SM00202">
    <property type="entry name" value="SR"/>
    <property type="match status" value="1"/>
</dbReference>
<feature type="chain" id="PRO_5037839746" description="SRCR domain-containing protein" evidence="3">
    <location>
        <begin position="26"/>
        <end position="274"/>
    </location>
</feature>
<dbReference type="PANTHER" id="PTHR48071:SF24">
    <property type="entry name" value="DELETED IN MALIGNANT BRAIN TUMORS 1 PROTEIN-LIKE"/>
    <property type="match status" value="1"/>
</dbReference>
<dbReference type="Gene3D" id="3.10.250.10">
    <property type="entry name" value="SRCR-like domain"/>
    <property type="match status" value="1"/>
</dbReference>